<sequence length="92" mass="10695">MKKRQRFSILHNPQIDSKSNNLWFSVGSLKYHYDNMLCSGPSVHFLKTHGTWIPLKSRSLFEPLTPHYSSTILRGRYQYVDSLFGKGDTFVS</sequence>
<organism evidence="1">
    <name type="scientific">marine sediment metagenome</name>
    <dbReference type="NCBI Taxonomy" id="412755"/>
    <lineage>
        <taxon>unclassified sequences</taxon>
        <taxon>metagenomes</taxon>
        <taxon>ecological metagenomes</taxon>
    </lineage>
</organism>
<proteinExistence type="predicted"/>
<comment type="caution">
    <text evidence="1">The sequence shown here is derived from an EMBL/GenBank/DDBJ whole genome shotgun (WGS) entry which is preliminary data.</text>
</comment>
<gene>
    <name evidence="1" type="ORF">LCGC14_1834310</name>
</gene>
<reference evidence="1" key="1">
    <citation type="journal article" date="2015" name="Nature">
        <title>Complex archaea that bridge the gap between prokaryotes and eukaryotes.</title>
        <authorList>
            <person name="Spang A."/>
            <person name="Saw J.H."/>
            <person name="Jorgensen S.L."/>
            <person name="Zaremba-Niedzwiedzka K."/>
            <person name="Martijn J."/>
            <person name="Lind A.E."/>
            <person name="van Eijk R."/>
            <person name="Schleper C."/>
            <person name="Guy L."/>
            <person name="Ettema T.J."/>
        </authorList>
    </citation>
    <scope>NUCLEOTIDE SEQUENCE</scope>
</reference>
<accession>A0A0F9GFB7</accession>
<name>A0A0F9GFB7_9ZZZZ</name>
<protein>
    <submittedName>
        <fullName evidence="1">Uncharacterized protein</fullName>
    </submittedName>
</protein>
<dbReference type="AlphaFoldDB" id="A0A0F9GFB7"/>
<evidence type="ECO:0000313" key="1">
    <source>
        <dbReference type="EMBL" id="KKL97458.1"/>
    </source>
</evidence>
<dbReference type="EMBL" id="LAZR01018164">
    <property type="protein sequence ID" value="KKL97458.1"/>
    <property type="molecule type" value="Genomic_DNA"/>
</dbReference>